<reference evidence="1" key="2">
    <citation type="journal article" date="2023" name="BMC Genomics">
        <title>Pest status, molecular evolution, and epigenetic factors derived from the genome assembly of Frankliniella fusca, a thysanopteran phytovirus vector.</title>
        <authorList>
            <person name="Catto M.A."/>
            <person name="Labadie P.E."/>
            <person name="Jacobson A.L."/>
            <person name="Kennedy G.G."/>
            <person name="Srinivasan R."/>
            <person name="Hunt B.G."/>
        </authorList>
    </citation>
    <scope>NUCLEOTIDE SEQUENCE</scope>
    <source>
        <strain evidence="1">PL_HMW_Pooled</strain>
    </source>
</reference>
<dbReference type="Proteomes" id="UP001219518">
    <property type="component" value="Unassembled WGS sequence"/>
</dbReference>
<gene>
    <name evidence="1" type="ORF">KUF71_025117</name>
</gene>
<proteinExistence type="predicted"/>
<organism evidence="1 2">
    <name type="scientific">Frankliniella fusca</name>
    <dbReference type="NCBI Taxonomy" id="407009"/>
    <lineage>
        <taxon>Eukaryota</taxon>
        <taxon>Metazoa</taxon>
        <taxon>Ecdysozoa</taxon>
        <taxon>Arthropoda</taxon>
        <taxon>Hexapoda</taxon>
        <taxon>Insecta</taxon>
        <taxon>Pterygota</taxon>
        <taxon>Neoptera</taxon>
        <taxon>Paraneoptera</taxon>
        <taxon>Thysanoptera</taxon>
        <taxon>Terebrantia</taxon>
        <taxon>Thripoidea</taxon>
        <taxon>Thripidae</taxon>
        <taxon>Frankliniella</taxon>
    </lineage>
</organism>
<keyword evidence="2" id="KW-1185">Reference proteome</keyword>
<evidence type="ECO:0000313" key="1">
    <source>
        <dbReference type="EMBL" id="KAK3931137.1"/>
    </source>
</evidence>
<accession>A0AAE1I074</accession>
<reference evidence="1" key="1">
    <citation type="submission" date="2021-07" db="EMBL/GenBank/DDBJ databases">
        <authorList>
            <person name="Catto M.A."/>
            <person name="Jacobson A."/>
            <person name="Kennedy G."/>
            <person name="Labadie P."/>
            <person name="Hunt B.G."/>
            <person name="Srinivasan R."/>
        </authorList>
    </citation>
    <scope>NUCLEOTIDE SEQUENCE</scope>
    <source>
        <strain evidence="1">PL_HMW_Pooled</strain>
        <tissue evidence="1">Head</tissue>
    </source>
</reference>
<dbReference type="EMBL" id="JAHWGI010001418">
    <property type="protein sequence ID" value="KAK3931137.1"/>
    <property type="molecule type" value="Genomic_DNA"/>
</dbReference>
<comment type="caution">
    <text evidence="1">The sequence shown here is derived from an EMBL/GenBank/DDBJ whole genome shotgun (WGS) entry which is preliminary data.</text>
</comment>
<evidence type="ECO:0000313" key="2">
    <source>
        <dbReference type="Proteomes" id="UP001219518"/>
    </source>
</evidence>
<protein>
    <submittedName>
        <fullName evidence="1">Xylan alpha-(1-2)-glucuronosidase</fullName>
    </submittedName>
</protein>
<sequence>MNLEPKFEKLWKSTATKILILTNIFSATGINQADQEFRP</sequence>
<name>A0AAE1I074_9NEOP</name>
<dbReference type="AlphaFoldDB" id="A0AAE1I074"/>